<protein>
    <submittedName>
        <fullName evidence="1">Uncharacterized protein</fullName>
    </submittedName>
</protein>
<evidence type="ECO:0000313" key="2">
    <source>
        <dbReference type="Proteomes" id="UP001415857"/>
    </source>
</evidence>
<reference evidence="1 2" key="1">
    <citation type="journal article" date="2024" name="Plant J.">
        <title>Genome sequences and population genomics reveal climatic adaptation and genomic divergence between two closely related sweetgum species.</title>
        <authorList>
            <person name="Xu W.Q."/>
            <person name="Ren C.Q."/>
            <person name="Zhang X.Y."/>
            <person name="Comes H.P."/>
            <person name="Liu X.H."/>
            <person name="Li Y.G."/>
            <person name="Kettle C.J."/>
            <person name="Jalonen R."/>
            <person name="Gaisberger H."/>
            <person name="Ma Y.Z."/>
            <person name="Qiu Y.X."/>
        </authorList>
    </citation>
    <scope>NUCLEOTIDE SEQUENCE [LARGE SCALE GENOMIC DNA]</scope>
    <source>
        <strain evidence="1">Hangzhou</strain>
    </source>
</reference>
<organism evidence="1 2">
    <name type="scientific">Liquidambar formosana</name>
    <name type="common">Formosan gum</name>
    <dbReference type="NCBI Taxonomy" id="63359"/>
    <lineage>
        <taxon>Eukaryota</taxon>
        <taxon>Viridiplantae</taxon>
        <taxon>Streptophyta</taxon>
        <taxon>Embryophyta</taxon>
        <taxon>Tracheophyta</taxon>
        <taxon>Spermatophyta</taxon>
        <taxon>Magnoliopsida</taxon>
        <taxon>eudicotyledons</taxon>
        <taxon>Gunneridae</taxon>
        <taxon>Pentapetalae</taxon>
        <taxon>Saxifragales</taxon>
        <taxon>Altingiaceae</taxon>
        <taxon>Liquidambar</taxon>
    </lineage>
</organism>
<gene>
    <name evidence="1" type="ORF">L1049_001944</name>
</gene>
<name>A0AAP0NF29_LIQFO</name>
<evidence type="ECO:0000313" key="1">
    <source>
        <dbReference type="EMBL" id="KAK9271583.1"/>
    </source>
</evidence>
<proteinExistence type="predicted"/>
<keyword evidence="2" id="KW-1185">Reference proteome</keyword>
<dbReference type="Proteomes" id="UP001415857">
    <property type="component" value="Unassembled WGS sequence"/>
</dbReference>
<dbReference type="EMBL" id="JBBPBK010000013">
    <property type="protein sequence ID" value="KAK9271583.1"/>
    <property type="molecule type" value="Genomic_DNA"/>
</dbReference>
<dbReference type="AlphaFoldDB" id="A0AAP0NF29"/>
<comment type="caution">
    <text evidence="1">The sequence shown here is derived from an EMBL/GenBank/DDBJ whole genome shotgun (WGS) entry which is preliminary data.</text>
</comment>
<sequence length="116" mass="13137">METETRSAPDLSLVSATFLCATMNGASETASVDDVNSRATITQIRASMIRFAMDDDRSFAILQVESMEFCRMGKCFRHRKQLGFEPKIRAGSSVKRSTRRLVDFVKVMLYESKEKL</sequence>
<accession>A0AAP0NF29</accession>